<organism evidence="2 3">
    <name type="scientific">Mycena chlorophos</name>
    <name type="common">Agaric fungus</name>
    <name type="synonym">Agaricus chlorophos</name>
    <dbReference type="NCBI Taxonomy" id="658473"/>
    <lineage>
        <taxon>Eukaryota</taxon>
        <taxon>Fungi</taxon>
        <taxon>Dikarya</taxon>
        <taxon>Basidiomycota</taxon>
        <taxon>Agaricomycotina</taxon>
        <taxon>Agaricomycetes</taxon>
        <taxon>Agaricomycetidae</taxon>
        <taxon>Agaricales</taxon>
        <taxon>Marasmiineae</taxon>
        <taxon>Mycenaceae</taxon>
        <taxon>Mycena</taxon>
    </lineage>
</organism>
<gene>
    <name evidence="2" type="ORF">MCHLO_15954</name>
</gene>
<accession>A0ABQ0M8Y0</accession>
<evidence type="ECO:0000256" key="1">
    <source>
        <dbReference type="SAM" id="MobiDB-lite"/>
    </source>
</evidence>
<reference evidence="2" key="1">
    <citation type="submission" date="2014-09" db="EMBL/GenBank/DDBJ databases">
        <title>Genome sequence of the luminous mushroom Mycena chlorophos for searching fungal bioluminescence genes.</title>
        <authorList>
            <person name="Tanaka Y."/>
            <person name="Kasuga D."/>
            <person name="Oba Y."/>
            <person name="Hase S."/>
            <person name="Sato K."/>
            <person name="Oba Y."/>
            <person name="Sakakibara Y."/>
        </authorList>
    </citation>
    <scope>NUCLEOTIDE SEQUENCE</scope>
</reference>
<evidence type="ECO:0000313" key="2">
    <source>
        <dbReference type="EMBL" id="GAT59697.1"/>
    </source>
</evidence>
<name>A0ABQ0M8Y0_MYCCL</name>
<evidence type="ECO:0000313" key="3">
    <source>
        <dbReference type="Proteomes" id="UP000815677"/>
    </source>
</evidence>
<proteinExistence type="predicted"/>
<feature type="compositionally biased region" description="Low complexity" evidence="1">
    <location>
        <begin position="29"/>
        <end position="42"/>
    </location>
</feature>
<keyword evidence="3" id="KW-1185">Reference proteome</keyword>
<dbReference type="Proteomes" id="UP000815677">
    <property type="component" value="Unassembled WGS sequence"/>
</dbReference>
<dbReference type="EMBL" id="DF849903">
    <property type="protein sequence ID" value="GAT59697.1"/>
    <property type="molecule type" value="Genomic_DNA"/>
</dbReference>
<feature type="compositionally biased region" description="Pro residues" evidence="1">
    <location>
        <begin position="14"/>
        <end position="28"/>
    </location>
</feature>
<sequence length="294" mass="32362">MSRGGPYNWNPNPHGQPPPIGHGQPPPVGHGQHPPVGHGQPMPGHPPPGYPPAAPVAYYPTAPTGYPSTSTAGGYGPAGYATHGQPPGIPRAHPVQRARSRPPLNFAAAAGRGLPPGPPGPSQHALISIHHDTNFALSAAGIEQYMKQRVKLLSDVIAGQQLEQFIHAAFRTKHTRVVEEQRDTRRPSRRLLSIEVTGSFGLKFRISDIYTLLGYLISETDRYSYTGNEENDQLCLIHLKILAFYERWIRQLAQQLISDPSEVAPNTACVMYRKDPRDPRPTSSWVIWNKRTPF</sequence>
<feature type="region of interest" description="Disordered" evidence="1">
    <location>
        <begin position="76"/>
        <end position="98"/>
    </location>
</feature>
<feature type="region of interest" description="Disordered" evidence="1">
    <location>
        <begin position="1"/>
        <end position="50"/>
    </location>
</feature>
<protein>
    <submittedName>
        <fullName evidence="2">Uncharacterized protein</fullName>
    </submittedName>
</protein>